<keyword evidence="2" id="KW-1185">Reference proteome</keyword>
<dbReference type="Proteomes" id="UP000477849">
    <property type="component" value="Unassembled WGS sequence"/>
</dbReference>
<accession>A0A6M1RY22</accession>
<protein>
    <submittedName>
        <fullName evidence="1">Uncharacterized protein</fullName>
    </submittedName>
</protein>
<dbReference type="EMBL" id="JAAKZH010000003">
    <property type="protein sequence ID" value="NGO63979.1"/>
    <property type="molecule type" value="Genomic_DNA"/>
</dbReference>
<gene>
    <name evidence="1" type="ORF">G6N76_09860</name>
</gene>
<organism evidence="1 2">
    <name type="scientific">Rhizobium daejeonense</name>
    <dbReference type="NCBI Taxonomy" id="240521"/>
    <lineage>
        <taxon>Bacteria</taxon>
        <taxon>Pseudomonadati</taxon>
        <taxon>Pseudomonadota</taxon>
        <taxon>Alphaproteobacteria</taxon>
        <taxon>Hyphomicrobiales</taxon>
        <taxon>Rhizobiaceae</taxon>
        <taxon>Rhizobium/Agrobacterium group</taxon>
        <taxon>Rhizobium</taxon>
    </lineage>
</organism>
<comment type="caution">
    <text evidence="1">The sequence shown here is derived from an EMBL/GenBank/DDBJ whole genome shotgun (WGS) entry which is preliminary data.</text>
</comment>
<evidence type="ECO:0000313" key="1">
    <source>
        <dbReference type="EMBL" id="NGO63979.1"/>
    </source>
</evidence>
<evidence type="ECO:0000313" key="2">
    <source>
        <dbReference type="Proteomes" id="UP000477849"/>
    </source>
</evidence>
<sequence length="113" mass="13094">MPAPNYRGRSHPYLEAKIPTLSHADSMGQFVRAGCTRCKAIHLYRPADIRTVVGGDMHVFRLREVLRCEKCGRRDEMVVEFKTLMGNEISGLVIRELVEVRMVKKPIWRDRKL</sequence>
<name>A0A6M1RY22_9HYPH</name>
<dbReference type="RefSeq" id="WP_163905643.1">
    <property type="nucleotide sequence ID" value="NZ_CP048427.1"/>
</dbReference>
<proteinExistence type="predicted"/>
<dbReference type="AlphaFoldDB" id="A0A6M1RY22"/>
<reference evidence="1 2" key="1">
    <citation type="submission" date="2020-02" db="EMBL/GenBank/DDBJ databases">
        <title>Genome sequence of the type strain CCBAU10050 of Rhizobium daejeonense.</title>
        <authorList>
            <person name="Gao J."/>
            <person name="Sun J."/>
        </authorList>
    </citation>
    <scope>NUCLEOTIDE SEQUENCE [LARGE SCALE GENOMIC DNA]</scope>
    <source>
        <strain evidence="1 2">CCBAU10050</strain>
    </source>
</reference>